<feature type="compositionally biased region" description="Polar residues" evidence="3">
    <location>
        <begin position="279"/>
        <end position="288"/>
    </location>
</feature>
<feature type="region of interest" description="Disordered" evidence="3">
    <location>
        <begin position="260"/>
        <end position="321"/>
    </location>
</feature>
<organism evidence="6 7">
    <name type="scientific">Exophiala sideris</name>
    <dbReference type="NCBI Taxonomy" id="1016849"/>
    <lineage>
        <taxon>Eukaryota</taxon>
        <taxon>Fungi</taxon>
        <taxon>Dikarya</taxon>
        <taxon>Ascomycota</taxon>
        <taxon>Pezizomycotina</taxon>
        <taxon>Eurotiomycetes</taxon>
        <taxon>Chaetothyriomycetidae</taxon>
        <taxon>Chaetothyriales</taxon>
        <taxon>Herpotrichiellaceae</taxon>
        <taxon>Exophiala</taxon>
    </lineage>
</organism>
<dbReference type="InterPro" id="IPR027417">
    <property type="entry name" value="P-loop_NTPase"/>
</dbReference>
<feature type="compositionally biased region" description="Polar residues" evidence="3">
    <location>
        <begin position="64"/>
        <end position="75"/>
    </location>
</feature>
<feature type="compositionally biased region" description="Polar residues" evidence="3">
    <location>
        <begin position="519"/>
        <end position="533"/>
    </location>
</feature>
<accession>A0ABR0J706</accession>
<feature type="region of interest" description="Disordered" evidence="3">
    <location>
        <begin position="1"/>
        <end position="90"/>
    </location>
</feature>
<evidence type="ECO:0000259" key="4">
    <source>
        <dbReference type="PROSITE" id="PS50009"/>
    </source>
</evidence>
<dbReference type="InterPro" id="IPR001895">
    <property type="entry name" value="RASGEF_cat_dom"/>
</dbReference>
<evidence type="ECO:0000313" key="6">
    <source>
        <dbReference type="EMBL" id="KAK5058056.1"/>
    </source>
</evidence>
<keyword evidence="1 2" id="KW-0344">Guanine-nucleotide releasing factor</keyword>
<dbReference type="EMBL" id="JAVRRF010000015">
    <property type="protein sequence ID" value="KAK5058056.1"/>
    <property type="molecule type" value="Genomic_DNA"/>
</dbReference>
<reference evidence="6 7" key="1">
    <citation type="submission" date="2023-08" db="EMBL/GenBank/DDBJ databases">
        <title>Black Yeasts Isolated from many extreme environments.</title>
        <authorList>
            <person name="Coleine C."/>
            <person name="Stajich J.E."/>
            <person name="Selbmann L."/>
        </authorList>
    </citation>
    <scope>NUCLEOTIDE SEQUENCE [LARGE SCALE GENOMIC DNA]</scope>
    <source>
        <strain evidence="6 7">CCFEE 6328</strain>
    </source>
</reference>
<dbReference type="SUPFAM" id="SSF52540">
    <property type="entry name" value="P-loop containing nucleoside triphosphate hydrolases"/>
    <property type="match status" value="1"/>
</dbReference>
<protein>
    <recommendedName>
        <fullName evidence="8">Ras-GEF domain-containing protein</fullName>
    </recommendedName>
</protein>
<dbReference type="PROSITE" id="PS50009">
    <property type="entry name" value="RASGEF_CAT"/>
    <property type="match status" value="1"/>
</dbReference>
<comment type="caution">
    <text evidence="6">The sequence shown here is derived from an EMBL/GenBank/DDBJ whole genome shotgun (WGS) entry which is preliminary data.</text>
</comment>
<evidence type="ECO:0000313" key="7">
    <source>
        <dbReference type="Proteomes" id="UP001345691"/>
    </source>
</evidence>
<feature type="compositionally biased region" description="Polar residues" evidence="3">
    <location>
        <begin position="296"/>
        <end position="306"/>
    </location>
</feature>
<dbReference type="Gene3D" id="3.40.50.300">
    <property type="entry name" value="P-loop containing nucleotide triphosphate hydrolases"/>
    <property type="match status" value="1"/>
</dbReference>
<dbReference type="Pfam" id="PF00618">
    <property type="entry name" value="RasGEF_N"/>
    <property type="match status" value="1"/>
</dbReference>
<feature type="compositionally biased region" description="Polar residues" evidence="3">
    <location>
        <begin position="555"/>
        <end position="566"/>
    </location>
</feature>
<feature type="region of interest" description="Disordered" evidence="3">
    <location>
        <begin position="199"/>
        <end position="241"/>
    </location>
</feature>
<name>A0ABR0J706_9EURO</name>
<feature type="compositionally biased region" description="Acidic residues" evidence="3">
    <location>
        <begin position="545"/>
        <end position="554"/>
    </location>
</feature>
<feature type="compositionally biased region" description="Polar residues" evidence="3">
    <location>
        <begin position="204"/>
        <end position="214"/>
    </location>
</feature>
<evidence type="ECO:0000256" key="1">
    <source>
        <dbReference type="ARBA" id="ARBA00022658"/>
    </source>
</evidence>
<dbReference type="InterPro" id="IPR008937">
    <property type="entry name" value="Ras-like_GEF"/>
</dbReference>
<dbReference type="SMART" id="SM00147">
    <property type="entry name" value="RasGEF"/>
    <property type="match status" value="1"/>
</dbReference>
<evidence type="ECO:0000259" key="5">
    <source>
        <dbReference type="PROSITE" id="PS50212"/>
    </source>
</evidence>
<keyword evidence="7" id="KW-1185">Reference proteome</keyword>
<feature type="compositionally biased region" description="Basic and acidic residues" evidence="3">
    <location>
        <begin position="1"/>
        <end position="12"/>
    </location>
</feature>
<dbReference type="Proteomes" id="UP001345691">
    <property type="component" value="Unassembled WGS sequence"/>
</dbReference>
<feature type="domain" description="N-terminal Ras-GEF" evidence="5">
    <location>
        <begin position="377"/>
        <end position="502"/>
    </location>
</feature>
<dbReference type="Pfam" id="PF00617">
    <property type="entry name" value="RasGEF"/>
    <property type="match status" value="1"/>
</dbReference>
<dbReference type="SUPFAM" id="SSF48366">
    <property type="entry name" value="Ras GEF"/>
    <property type="match status" value="1"/>
</dbReference>
<evidence type="ECO:0000256" key="2">
    <source>
        <dbReference type="PROSITE-ProRule" id="PRU00168"/>
    </source>
</evidence>
<feature type="domain" description="Ras-GEF" evidence="4">
    <location>
        <begin position="619"/>
        <end position="851"/>
    </location>
</feature>
<feature type="compositionally biased region" description="Basic and acidic residues" evidence="3">
    <location>
        <begin position="21"/>
        <end position="39"/>
    </location>
</feature>
<dbReference type="PROSITE" id="PS50212">
    <property type="entry name" value="RASGEF_NTER"/>
    <property type="match status" value="1"/>
</dbReference>
<gene>
    <name evidence="6" type="ORF">LTR69_007053</name>
</gene>
<feature type="region of interest" description="Disordered" evidence="3">
    <location>
        <begin position="510"/>
        <end position="576"/>
    </location>
</feature>
<evidence type="ECO:0000256" key="3">
    <source>
        <dbReference type="SAM" id="MobiDB-lite"/>
    </source>
</evidence>
<dbReference type="PANTHER" id="PTHR23113:SF348">
    <property type="entry name" value="GUANYL-NUCLEOTIDE EXCHANGE FACTOR RASGEF, PUTATIVE (AFU_ORTHOLOGUE AFUA_1G04700)-RELATED"/>
    <property type="match status" value="1"/>
</dbReference>
<dbReference type="CDD" id="cd00882">
    <property type="entry name" value="Ras_like_GTPase"/>
    <property type="match status" value="1"/>
</dbReference>
<feature type="compositionally biased region" description="Low complexity" evidence="3">
    <location>
        <begin position="567"/>
        <end position="576"/>
    </location>
</feature>
<dbReference type="PANTHER" id="PTHR23113">
    <property type="entry name" value="GUANINE NUCLEOTIDE EXCHANGE FACTOR"/>
    <property type="match status" value="1"/>
</dbReference>
<feature type="compositionally biased region" description="Polar residues" evidence="3">
    <location>
        <begin position="40"/>
        <end position="56"/>
    </location>
</feature>
<dbReference type="InterPro" id="IPR023578">
    <property type="entry name" value="Ras_GEF_dom_sf"/>
</dbReference>
<dbReference type="Gene3D" id="1.20.870.10">
    <property type="entry name" value="Son of sevenless (SoS) protein Chain: S domain 1"/>
    <property type="match status" value="1"/>
</dbReference>
<proteinExistence type="predicted"/>
<evidence type="ECO:0008006" key="8">
    <source>
        <dbReference type="Google" id="ProtNLM"/>
    </source>
</evidence>
<dbReference type="CDD" id="cd06224">
    <property type="entry name" value="REM"/>
    <property type="match status" value="1"/>
</dbReference>
<dbReference type="InterPro" id="IPR000651">
    <property type="entry name" value="Ras-like_Gua-exchang_fac_N"/>
</dbReference>
<dbReference type="Gene3D" id="1.10.840.10">
    <property type="entry name" value="Ras guanine-nucleotide exchange factors catalytic domain"/>
    <property type="match status" value="1"/>
</dbReference>
<sequence>MDNRSTKYRSLEAKGGGPSTRSRERHNSVPTADRRKDQQSRQVPASATSSDNNQRSSKSRPRQDSATSPDQSTITRHLDRQPQSKLGSKTSNSNLIPFFNFLVLGSLNSGKSTFVKHAIDREGHRTSTQVTVKDSSYRVHFIELDLDDVDFSSERRLEWPTYLNGAPFPEPDGVFCLYSVSDKESVADIPTALTSGRANKIAQAATQPAGTQRITAREPSPKKSRSRSRSNGRLQTSKSKEFLLNLSTRPAVIESGDENEFSVVEDVASPPRKTRLRLDTTTASQSQPRRAGPHTPVSSGDYTNKLGSPPEPTTTAVPETPDSYYVKSILRPPSSEGADSRAYQSFLNMDDDHNENSARPEIEQLGPPLSSLKLEDNARQDAGVSFKELVEKLLVLPANKIGSKFVPSFLCLYRAFATPQKLLAAIIDQFVAIEKSNMVHFSKVAEMLRYLQVLAQWTATYPGDFAEGPARDLATAFVQNIEKSKVFAPAAREISNNLDTLVPDEDAEWAFNDAPSPRKTPTSSSANLQSLNNELPKKFHRVSRDEDDSEDDGDATNSSAQDSNAPSASSSIIKPYNSSSQSASNFAQLENAKVQADKLKLIPHIRLSKLQWHQFMEIPVEDLAKEITRVDWTMYSAIRPRDFVRHVFLSTEQRRRSRTVDNISAMVKHFNHLALFVSGMILLRDKPKHRARALEKFMALAWKVRQLNNYNSLGAIVAGITGHEIARLTATRDLVPADVQKQFLRLTILMGTSRSHAAYRMAWDNSFQERIPFLPLVRQDLTMAASANSTFIGSNVNWKKFEIMGEVIVGLQKSLETPYTFPPRSNRTEEITRLLLETKILEESEDSADPGMYSLNHKMEWTKGRSSIGYGVRDLQIMKLSLRYGELGFIFSPRRETKRLEDKI</sequence>
<dbReference type="InterPro" id="IPR036964">
    <property type="entry name" value="RASGEF_cat_dom_sf"/>
</dbReference>